<evidence type="ECO:0008006" key="3">
    <source>
        <dbReference type="Google" id="ProtNLM"/>
    </source>
</evidence>
<dbReference type="AlphaFoldDB" id="S0KMS9"/>
<evidence type="ECO:0000313" key="1">
    <source>
        <dbReference type="EMBL" id="EOT83122.1"/>
    </source>
</evidence>
<dbReference type="EMBL" id="ASWO01000007">
    <property type="protein sequence ID" value="EOT83122.1"/>
    <property type="molecule type" value="Genomic_DNA"/>
</dbReference>
<protein>
    <recommendedName>
        <fullName evidence="3">Dipeptidase</fullName>
    </recommendedName>
</protein>
<evidence type="ECO:0000313" key="2">
    <source>
        <dbReference type="Proteomes" id="UP000015961"/>
    </source>
</evidence>
<accession>S0KMS9</accession>
<dbReference type="PANTHER" id="PTHR10443:SF12">
    <property type="entry name" value="DIPEPTIDASE"/>
    <property type="match status" value="1"/>
</dbReference>
<reference evidence="1 2" key="1">
    <citation type="submission" date="2013-03" db="EMBL/GenBank/DDBJ databases">
        <title>The Genome Sequence of Enterococcus sulfureus ATCC_49903 (PacBio/Illumina hybrid assembly).</title>
        <authorList>
            <consortium name="The Broad Institute Genomics Platform"/>
            <consortium name="The Broad Institute Genome Sequencing Center for Infectious Disease"/>
            <person name="Earl A."/>
            <person name="Russ C."/>
            <person name="Gilmore M."/>
            <person name="Surin D."/>
            <person name="Walker B."/>
            <person name="Young S."/>
            <person name="Zeng Q."/>
            <person name="Gargeya S."/>
            <person name="Fitzgerald M."/>
            <person name="Haas B."/>
            <person name="Abouelleil A."/>
            <person name="Allen A.W."/>
            <person name="Alvarado L."/>
            <person name="Arachchi H.M."/>
            <person name="Berlin A.M."/>
            <person name="Chapman S.B."/>
            <person name="Gainer-Dewar J."/>
            <person name="Goldberg J."/>
            <person name="Griggs A."/>
            <person name="Gujja S."/>
            <person name="Hansen M."/>
            <person name="Howarth C."/>
            <person name="Imamovic A."/>
            <person name="Ireland A."/>
            <person name="Larimer J."/>
            <person name="McCowan C."/>
            <person name="Murphy C."/>
            <person name="Pearson M."/>
            <person name="Poon T.W."/>
            <person name="Priest M."/>
            <person name="Roberts A."/>
            <person name="Saif S."/>
            <person name="Shea T."/>
            <person name="Sisk P."/>
            <person name="Sykes S."/>
            <person name="Wortman J."/>
            <person name="Nusbaum C."/>
            <person name="Birren B."/>
        </authorList>
    </citation>
    <scope>NUCLEOTIDE SEQUENCE [LARGE SCALE GENOMIC DNA]</scope>
    <source>
        <strain evidence="1 2">ATCC 49903</strain>
    </source>
</reference>
<dbReference type="Proteomes" id="UP000015961">
    <property type="component" value="Unassembled WGS sequence"/>
</dbReference>
<dbReference type="GO" id="GO:0070573">
    <property type="term" value="F:metallodipeptidase activity"/>
    <property type="evidence" value="ECO:0007669"/>
    <property type="project" value="InterPro"/>
</dbReference>
<dbReference type="PROSITE" id="PS51365">
    <property type="entry name" value="RENAL_DIPEPTIDASE_2"/>
    <property type="match status" value="1"/>
</dbReference>
<dbReference type="PATRIC" id="fig|1140003.3.peg.1781"/>
<dbReference type="GO" id="GO:0006508">
    <property type="term" value="P:proteolysis"/>
    <property type="evidence" value="ECO:0007669"/>
    <property type="project" value="InterPro"/>
</dbReference>
<dbReference type="InterPro" id="IPR032466">
    <property type="entry name" value="Metal_Hydrolase"/>
</dbReference>
<sequence length="317" mass="36429">MIDLHCDTILKIYEHPETSLYENPFQLDLIRLKKSIIDVQQFALFVELSQTTAPYAYYQKLLACFNQQMAQFNEWITPFTTYDQYLKLKENNQLAALLTVEEGATLEGKLEHLTQMYEDGVRLLTLMWNFENEIGYPSALYESHDGQLSHTSQQGLKPFGYQVVEKMNELGMIIDVSHGSDQLTRDVLAISKQPIVASHSNCRALCPHYRNLPDDLIKKIANQGGLIGLNYFETFIRFNDETLLDQLCRHALHLKTVGGLECLALGSDFDGIPTHPELKDVTIVEQFIDRLTHFGFTARELDYLGEKNVTRLYREIL</sequence>
<dbReference type="Pfam" id="PF01244">
    <property type="entry name" value="Peptidase_M19"/>
    <property type="match status" value="1"/>
</dbReference>
<keyword evidence="2" id="KW-1185">Reference proteome</keyword>
<gene>
    <name evidence="1" type="ORF">I573_02235</name>
</gene>
<dbReference type="OrthoDB" id="9804920at2"/>
<name>S0KMS9_9ENTE</name>
<dbReference type="eggNOG" id="COG2355">
    <property type="taxonomic scope" value="Bacteria"/>
</dbReference>
<dbReference type="STRING" id="1140003.OMY_01847"/>
<organism evidence="1 2">
    <name type="scientific">Enterococcus sulfureus ATCC 49903</name>
    <dbReference type="NCBI Taxonomy" id="1140003"/>
    <lineage>
        <taxon>Bacteria</taxon>
        <taxon>Bacillati</taxon>
        <taxon>Bacillota</taxon>
        <taxon>Bacilli</taxon>
        <taxon>Lactobacillales</taxon>
        <taxon>Enterococcaceae</taxon>
        <taxon>Enterococcus</taxon>
    </lineage>
</organism>
<dbReference type="PANTHER" id="PTHR10443">
    <property type="entry name" value="MICROSOMAL DIPEPTIDASE"/>
    <property type="match status" value="1"/>
</dbReference>
<dbReference type="SUPFAM" id="SSF51556">
    <property type="entry name" value="Metallo-dependent hydrolases"/>
    <property type="match status" value="1"/>
</dbReference>
<dbReference type="RefSeq" id="WP_016186279.1">
    <property type="nucleotide sequence ID" value="NZ_ASWO01000007.1"/>
</dbReference>
<dbReference type="InterPro" id="IPR008257">
    <property type="entry name" value="Pept_M19"/>
</dbReference>
<comment type="caution">
    <text evidence="1">The sequence shown here is derived from an EMBL/GenBank/DDBJ whole genome shotgun (WGS) entry which is preliminary data.</text>
</comment>
<dbReference type="Gene3D" id="3.20.20.140">
    <property type="entry name" value="Metal-dependent hydrolases"/>
    <property type="match status" value="1"/>
</dbReference>
<proteinExistence type="predicted"/>